<dbReference type="AlphaFoldDB" id="A0A6C0J4J5"/>
<protein>
    <submittedName>
        <fullName evidence="1">Uncharacterized protein</fullName>
    </submittedName>
</protein>
<sequence>MASSAQTAETSHYMFSLEDIKQLIEQSTSEEDTISYVKLLSKLETFGKETIIMRRVSEIKQTIEDTYVHFSPEEHLRLLTEPTYNEIIPKIFIGPFTQAIRVYDVNSEMISTTGSMIDYIIDLSTHPNENEYLTKVPKIKLTVDVDSDVESERTLSNIMDIVTFIRIYTERKFLIQDINGDNEAVVFTAIYLMINNKMSLIESLVFIKEANTLTNLHDKYLAFLVKYEQQIISHRS</sequence>
<dbReference type="InterPro" id="IPR029021">
    <property type="entry name" value="Prot-tyrosine_phosphatase-like"/>
</dbReference>
<dbReference type="EMBL" id="MN740324">
    <property type="protein sequence ID" value="QHU00233.1"/>
    <property type="molecule type" value="Genomic_DNA"/>
</dbReference>
<accession>A0A6C0J4J5</accession>
<proteinExistence type="predicted"/>
<dbReference type="SUPFAM" id="SSF52799">
    <property type="entry name" value="(Phosphotyrosine protein) phosphatases II"/>
    <property type="match status" value="1"/>
</dbReference>
<organism evidence="1">
    <name type="scientific">viral metagenome</name>
    <dbReference type="NCBI Taxonomy" id="1070528"/>
    <lineage>
        <taxon>unclassified sequences</taxon>
        <taxon>metagenomes</taxon>
        <taxon>organismal metagenomes</taxon>
    </lineage>
</organism>
<reference evidence="1" key="1">
    <citation type="journal article" date="2020" name="Nature">
        <title>Giant virus diversity and host interactions through global metagenomics.</title>
        <authorList>
            <person name="Schulz F."/>
            <person name="Roux S."/>
            <person name="Paez-Espino D."/>
            <person name="Jungbluth S."/>
            <person name="Walsh D.A."/>
            <person name="Denef V.J."/>
            <person name="McMahon K.D."/>
            <person name="Konstantinidis K.T."/>
            <person name="Eloe-Fadrosh E.A."/>
            <person name="Kyrpides N.C."/>
            <person name="Woyke T."/>
        </authorList>
    </citation>
    <scope>NUCLEOTIDE SEQUENCE</scope>
    <source>
        <strain evidence="1">GVMAG-M-3300025860-12</strain>
    </source>
</reference>
<dbReference type="Gene3D" id="3.90.190.10">
    <property type="entry name" value="Protein tyrosine phosphatase superfamily"/>
    <property type="match status" value="1"/>
</dbReference>
<name>A0A6C0J4J5_9ZZZZ</name>
<evidence type="ECO:0000313" key="1">
    <source>
        <dbReference type="EMBL" id="QHU00233.1"/>
    </source>
</evidence>